<protein>
    <submittedName>
        <fullName evidence="3">Unannotated protein</fullName>
    </submittedName>
</protein>
<dbReference type="EMBL" id="CAFAAS010000013">
    <property type="protein sequence ID" value="CAB4810362.1"/>
    <property type="molecule type" value="Genomic_DNA"/>
</dbReference>
<organism evidence="3">
    <name type="scientific">freshwater metagenome</name>
    <dbReference type="NCBI Taxonomy" id="449393"/>
    <lineage>
        <taxon>unclassified sequences</taxon>
        <taxon>metagenomes</taxon>
        <taxon>ecological metagenomes</taxon>
    </lineage>
</organism>
<evidence type="ECO:0000313" key="3">
    <source>
        <dbReference type="EMBL" id="CAB4982135.1"/>
    </source>
</evidence>
<sequence length="90" mass="10468">MAEVDPNDKSIMSYTVRHHRFDPETNHFRWFNLKTFDNEAEMVRLMNEIFEDIERRRLLGQASPKEQVAGSHNEPSSEMKTHGGSAYSAI</sequence>
<evidence type="ECO:0000256" key="1">
    <source>
        <dbReference type="SAM" id="MobiDB-lite"/>
    </source>
</evidence>
<feature type="region of interest" description="Disordered" evidence="1">
    <location>
        <begin position="61"/>
        <end position="90"/>
    </location>
</feature>
<accession>A0A6J7MQN6</accession>
<gene>
    <name evidence="2" type="ORF">UFOPK3077_01151</name>
    <name evidence="3" type="ORF">UFOPK3903_01236</name>
</gene>
<dbReference type="AlphaFoldDB" id="A0A6J7MQN6"/>
<proteinExistence type="predicted"/>
<dbReference type="EMBL" id="CAFBOD010000015">
    <property type="protein sequence ID" value="CAB4982135.1"/>
    <property type="molecule type" value="Genomic_DNA"/>
</dbReference>
<reference evidence="3" key="1">
    <citation type="submission" date="2020-05" db="EMBL/GenBank/DDBJ databases">
        <authorList>
            <person name="Chiriac C."/>
            <person name="Salcher M."/>
            <person name="Ghai R."/>
            <person name="Kavagutti S V."/>
        </authorList>
    </citation>
    <scope>NUCLEOTIDE SEQUENCE</scope>
</reference>
<name>A0A6J7MQN6_9ZZZZ</name>
<evidence type="ECO:0000313" key="2">
    <source>
        <dbReference type="EMBL" id="CAB4810362.1"/>
    </source>
</evidence>